<dbReference type="EMBL" id="CAJHNH020002057">
    <property type="protein sequence ID" value="CAG5125434.1"/>
    <property type="molecule type" value="Genomic_DNA"/>
</dbReference>
<dbReference type="Gene3D" id="3.40.50.620">
    <property type="entry name" value="HUPs"/>
    <property type="match status" value="1"/>
</dbReference>
<dbReference type="InterPro" id="IPR014729">
    <property type="entry name" value="Rossmann-like_a/b/a_fold"/>
</dbReference>
<evidence type="ECO:0000313" key="2">
    <source>
        <dbReference type="EMBL" id="CAG5125434.1"/>
    </source>
</evidence>
<accession>A0A8S3Z7D3</accession>
<dbReference type="PANTHER" id="PTHR46989">
    <property type="entry name" value="USP DOMAIN-CONTAINING PROTEIN"/>
    <property type="match status" value="1"/>
</dbReference>
<evidence type="ECO:0000313" key="3">
    <source>
        <dbReference type="Proteomes" id="UP000678393"/>
    </source>
</evidence>
<dbReference type="InterPro" id="IPR006015">
    <property type="entry name" value="Universal_stress_UspA"/>
</dbReference>
<dbReference type="Proteomes" id="UP000678393">
    <property type="component" value="Unassembled WGS sequence"/>
</dbReference>
<comment type="caution">
    <text evidence="2">The sequence shown here is derived from an EMBL/GenBank/DDBJ whole genome shotgun (WGS) entry which is preliminary data.</text>
</comment>
<sequence length="158" mass="17502">MKKLSSAGPVCGTATSTFSEEPFPRIETFYLKYVRKPRDMTILLYVPEYHTVIQSPMVMTDVSAVNDLLKDEETRIKKFLERLANKLKAAGIGGKVKSVGGNPGEVVCKIAIEDKVTLIVIGSRGMSTIRRTLMGSVSDYVMHHARVPVLICKDINKD</sequence>
<evidence type="ECO:0000259" key="1">
    <source>
        <dbReference type="Pfam" id="PF00582"/>
    </source>
</evidence>
<dbReference type="CDD" id="cd23659">
    <property type="entry name" value="USP_At3g01520-like"/>
    <property type="match status" value="1"/>
</dbReference>
<feature type="domain" description="UspA" evidence="1">
    <location>
        <begin position="65"/>
        <end position="153"/>
    </location>
</feature>
<name>A0A8S3Z7D3_9EUPU</name>
<keyword evidence="3" id="KW-1185">Reference proteome</keyword>
<dbReference type="InterPro" id="IPR006016">
    <property type="entry name" value="UspA"/>
</dbReference>
<dbReference type="PRINTS" id="PR01438">
    <property type="entry name" value="UNVRSLSTRESS"/>
</dbReference>
<dbReference type="SUPFAM" id="SSF52402">
    <property type="entry name" value="Adenine nucleotide alpha hydrolases-like"/>
    <property type="match status" value="1"/>
</dbReference>
<dbReference type="PANTHER" id="PTHR46989:SF3">
    <property type="entry name" value="USPA DOMAIN-CONTAINING PROTEIN"/>
    <property type="match status" value="1"/>
</dbReference>
<protein>
    <recommendedName>
        <fullName evidence="1">UspA domain-containing protein</fullName>
    </recommendedName>
</protein>
<dbReference type="AlphaFoldDB" id="A0A8S3Z7D3"/>
<dbReference type="Pfam" id="PF00582">
    <property type="entry name" value="Usp"/>
    <property type="match status" value="1"/>
</dbReference>
<dbReference type="OrthoDB" id="843225at2759"/>
<proteinExistence type="predicted"/>
<gene>
    <name evidence="2" type="ORF">CUNI_LOCUS10992</name>
</gene>
<reference evidence="2" key="1">
    <citation type="submission" date="2021-04" db="EMBL/GenBank/DDBJ databases">
        <authorList>
            <consortium name="Molecular Ecology Group"/>
        </authorList>
    </citation>
    <scope>NUCLEOTIDE SEQUENCE</scope>
</reference>
<organism evidence="2 3">
    <name type="scientific">Candidula unifasciata</name>
    <dbReference type="NCBI Taxonomy" id="100452"/>
    <lineage>
        <taxon>Eukaryota</taxon>
        <taxon>Metazoa</taxon>
        <taxon>Spiralia</taxon>
        <taxon>Lophotrochozoa</taxon>
        <taxon>Mollusca</taxon>
        <taxon>Gastropoda</taxon>
        <taxon>Heterobranchia</taxon>
        <taxon>Euthyneura</taxon>
        <taxon>Panpulmonata</taxon>
        <taxon>Eupulmonata</taxon>
        <taxon>Stylommatophora</taxon>
        <taxon>Helicina</taxon>
        <taxon>Helicoidea</taxon>
        <taxon>Geomitridae</taxon>
        <taxon>Candidula</taxon>
    </lineage>
</organism>